<dbReference type="EMBL" id="BAABHS010000012">
    <property type="protein sequence ID" value="GAA4969107.1"/>
    <property type="molecule type" value="Genomic_DNA"/>
</dbReference>
<organism evidence="2 3">
    <name type="scientific">Yinghuangia aomiensis</name>
    <dbReference type="NCBI Taxonomy" id="676205"/>
    <lineage>
        <taxon>Bacteria</taxon>
        <taxon>Bacillati</taxon>
        <taxon>Actinomycetota</taxon>
        <taxon>Actinomycetes</taxon>
        <taxon>Kitasatosporales</taxon>
        <taxon>Streptomycetaceae</taxon>
        <taxon>Yinghuangia</taxon>
    </lineage>
</organism>
<name>A0ABP9HES2_9ACTN</name>
<evidence type="ECO:0000313" key="3">
    <source>
        <dbReference type="Proteomes" id="UP001500466"/>
    </source>
</evidence>
<feature type="region of interest" description="Disordered" evidence="1">
    <location>
        <begin position="74"/>
        <end position="94"/>
    </location>
</feature>
<evidence type="ECO:0000313" key="2">
    <source>
        <dbReference type="EMBL" id="GAA4969107.1"/>
    </source>
</evidence>
<sequence>MGERIPNARLRTLLKEAAWTGQDFARAVNTTGAETGVALRYDRTAVAHWLAGSRPSRTVTALAAEALSRRLGRRISPDETGLTRPCADPTAEPPPDPAAALAALADPARTSVYVVTESRRLPATGTGPTPASAALAASGTRHVGRDHIAAAEALLRSLSLADDAFGGGHGRHALAGFLGTVVTDWLRAPAAPQIRHDLLVSASRLAYLAGFMCFDGCHHGLAQDYYRTAAALAREAADPAGYAAALRGLSVQAYHLGHRALAHDLAEAAARHSPALAPAQAAFVHGQLAVAHAGRGDRTAAFAALRTARTHLERAGRDTDVVATYHAAAEAHQEAEVRTALGDHRGAIGALRTALRVRPASERRARAVTTARLAELLLGQGGLDQACAAWRDFLDDYPHLQSGRLDAAARSMRARLRPHRSSVAVRGMWGRVELAAAGRSR</sequence>
<reference evidence="3" key="1">
    <citation type="journal article" date="2019" name="Int. J. Syst. Evol. Microbiol.">
        <title>The Global Catalogue of Microorganisms (GCM) 10K type strain sequencing project: providing services to taxonomists for standard genome sequencing and annotation.</title>
        <authorList>
            <consortium name="The Broad Institute Genomics Platform"/>
            <consortium name="The Broad Institute Genome Sequencing Center for Infectious Disease"/>
            <person name="Wu L."/>
            <person name="Ma J."/>
        </authorList>
    </citation>
    <scope>NUCLEOTIDE SEQUENCE [LARGE SCALE GENOMIC DNA]</scope>
    <source>
        <strain evidence="3">JCM 17986</strain>
    </source>
</reference>
<dbReference type="SUPFAM" id="SSF48452">
    <property type="entry name" value="TPR-like"/>
    <property type="match status" value="1"/>
</dbReference>
<accession>A0ABP9HES2</accession>
<gene>
    <name evidence="2" type="ORF">GCM10023205_37930</name>
</gene>
<dbReference type="Gene3D" id="1.25.40.10">
    <property type="entry name" value="Tetratricopeptide repeat domain"/>
    <property type="match status" value="1"/>
</dbReference>
<evidence type="ECO:0000256" key="1">
    <source>
        <dbReference type="SAM" id="MobiDB-lite"/>
    </source>
</evidence>
<dbReference type="Proteomes" id="UP001500466">
    <property type="component" value="Unassembled WGS sequence"/>
</dbReference>
<protein>
    <submittedName>
        <fullName evidence="2">Tat pathway signal protein</fullName>
    </submittedName>
</protein>
<proteinExistence type="predicted"/>
<dbReference type="InterPro" id="IPR011990">
    <property type="entry name" value="TPR-like_helical_dom_sf"/>
</dbReference>
<keyword evidence="3" id="KW-1185">Reference proteome</keyword>
<comment type="caution">
    <text evidence="2">The sequence shown here is derived from an EMBL/GenBank/DDBJ whole genome shotgun (WGS) entry which is preliminary data.</text>
</comment>
<dbReference type="RefSeq" id="WP_345676715.1">
    <property type="nucleotide sequence ID" value="NZ_BAABHS010000012.1"/>
</dbReference>